<evidence type="ECO:0000256" key="1">
    <source>
        <dbReference type="SAM" id="Phobius"/>
    </source>
</evidence>
<keyword evidence="1" id="KW-0812">Transmembrane</keyword>
<gene>
    <name evidence="2" type="ORF">B4147_1616</name>
</gene>
<dbReference type="AlphaFoldDB" id="A0A0G8BY26"/>
<keyword evidence="1" id="KW-1133">Transmembrane helix</keyword>
<name>A0A0G8BY26_9BACI</name>
<comment type="caution">
    <text evidence="2">The sequence shown here is derived from an EMBL/GenBank/DDBJ whole genome shotgun (WGS) entry which is preliminary data.</text>
</comment>
<dbReference type="EMBL" id="LCYN01000031">
    <property type="protein sequence ID" value="KKZ92380.1"/>
    <property type="molecule type" value="Genomic_DNA"/>
</dbReference>
<proteinExistence type="predicted"/>
<keyword evidence="1" id="KW-0472">Membrane</keyword>
<evidence type="ECO:0000313" key="3">
    <source>
        <dbReference type="Proteomes" id="UP000035350"/>
    </source>
</evidence>
<accession>A0A0G8BY26</accession>
<reference evidence="3" key="2">
    <citation type="submission" date="2015-04" db="EMBL/GenBank/DDBJ databases">
        <title>Draft Genome Sequences of Eight Spore-Forming Food Isolates of Bacillus cereus Genome sequencing.</title>
        <authorList>
            <person name="Krawcyk A.O."/>
            <person name="de Jong A."/>
            <person name="Eijlander R.T."/>
            <person name="Berendsen E.M."/>
            <person name="Holsappel S."/>
            <person name="Wells-Bennik M."/>
            <person name="Kuipers O.P."/>
        </authorList>
    </citation>
    <scope>NUCLEOTIDE SEQUENCE [LARGE SCALE GENOMIC DNA]</scope>
    <source>
        <strain evidence="3">B4147</strain>
    </source>
</reference>
<sequence length="47" mass="5635">MNKQGRRLIDFNLVHIEKMIIVEKVLRNNVVILFLFFPLLLPVKADW</sequence>
<dbReference type="Proteomes" id="UP000035350">
    <property type="component" value="Unassembled WGS sequence"/>
</dbReference>
<dbReference type="PATRIC" id="fig|1396.433.peg.4334"/>
<protein>
    <submittedName>
        <fullName evidence="2">Uncharacterized protein</fullName>
    </submittedName>
</protein>
<reference evidence="2 3" key="1">
    <citation type="journal article" date="2015" name="Genome Announc.">
        <title>Next-Generation Whole-Genome Sequencing of Eight Strains of Bacillus cereus, Isolated from Food.</title>
        <authorList>
            <person name="Krawczyk A.O."/>
            <person name="de Jong A."/>
            <person name="Eijlander R.T."/>
            <person name="Berendsen E.M."/>
            <person name="Holsappel S."/>
            <person name="Wells-Bennik M.H."/>
            <person name="Kuipers O.P."/>
        </authorList>
    </citation>
    <scope>NUCLEOTIDE SEQUENCE [LARGE SCALE GENOMIC DNA]</scope>
    <source>
        <strain evidence="2 3">B4147</strain>
    </source>
</reference>
<evidence type="ECO:0000313" key="2">
    <source>
        <dbReference type="EMBL" id="KKZ92380.1"/>
    </source>
</evidence>
<feature type="transmembrane region" description="Helical" evidence="1">
    <location>
        <begin position="25"/>
        <end position="43"/>
    </location>
</feature>
<organism evidence="2 3">
    <name type="scientific">Bacillus wiedmannii</name>
    <dbReference type="NCBI Taxonomy" id="1890302"/>
    <lineage>
        <taxon>Bacteria</taxon>
        <taxon>Bacillati</taxon>
        <taxon>Bacillota</taxon>
        <taxon>Bacilli</taxon>
        <taxon>Bacillales</taxon>
        <taxon>Bacillaceae</taxon>
        <taxon>Bacillus</taxon>
        <taxon>Bacillus cereus group</taxon>
    </lineage>
</organism>